<protein>
    <submittedName>
        <fullName evidence="13">Membrane fusion protein, multidrug efflux system</fullName>
    </submittedName>
</protein>
<evidence type="ECO:0000256" key="8">
    <source>
        <dbReference type="SAM" id="Coils"/>
    </source>
</evidence>
<dbReference type="GO" id="GO:1990961">
    <property type="term" value="P:xenobiotic detoxification by transmembrane export across the plasma membrane"/>
    <property type="evidence" value="ECO:0007669"/>
    <property type="project" value="InterPro"/>
</dbReference>
<evidence type="ECO:0000256" key="5">
    <source>
        <dbReference type="ARBA" id="ARBA00022692"/>
    </source>
</evidence>
<keyword evidence="14" id="KW-1185">Reference proteome</keyword>
<keyword evidence="8" id="KW-0175">Coiled coil</keyword>
<feature type="coiled-coil region" evidence="8">
    <location>
        <begin position="115"/>
        <end position="177"/>
    </location>
</feature>
<evidence type="ECO:0000256" key="9">
    <source>
        <dbReference type="SAM" id="MobiDB-lite"/>
    </source>
</evidence>
<feature type="domain" description="Multidrug resistance protein MdtA-like alpha-helical hairpin" evidence="11">
    <location>
        <begin position="151"/>
        <end position="213"/>
    </location>
</feature>
<feature type="domain" description="Multidrug resistance protein MdtA-like barrel-sandwich hybrid" evidence="12">
    <location>
        <begin position="75"/>
        <end position="289"/>
    </location>
</feature>
<dbReference type="InterPro" id="IPR005694">
    <property type="entry name" value="MFP_proteobact"/>
</dbReference>
<comment type="subcellular location">
    <subcellularLocation>
        <location evidence="1">Cell envelope</location>
    </subcellularLocation>
</comment>
<evidence type="ECO:0000256" key="3">
    <source>
        <dbReference type="ARBA" id="ARBA00022475"/>
    </source>
</evidence>
<dbReference type="STRING" id="1192759.GCA_000277525_03053"/>
<name>A0A401IXU2_SPHXE</name>
<evidence type="ECO:0000256" key="4">
    <source>
        <dbReference type="ARBA" id="ARBA00022519"/>
    </source>
</evidence>
<proteinExistence type="predicted"/>
<dbReference type="Pfam" id="PF25876">
    <property type="entry name" value="HH_MFP_RND"/>
    <property type="match status" value="1"/>
</dbReference>
<dbReference type="PANTHER" id="PTHR30386">
    <property type="entry name" value="MEMBRANE FUSION SUBUNIT OF EMRAB-TOLC MULTIDRUG EFFLUX PUMP"/>
    <property type="match status" value="1"/>
</dbReference>
<evidence type="ECO:0000256" key="7">
    <source>
        <dbReference type="ARBA" id="ARBA00023136"/>
    </source>
</evidence>
<dbReference type="InterPro" id="IPR058624">
    <property type="entry name" value="MdtA-like_HH"/>
</dbReference>
<dbReference type="AlphaFoldDB" id="A0A401IXU2"/>
<dbReference type="Gene3D" id="2.40.30.170">
    <property type="match status" value="1"/>
</dbReference>
<keyword evidence="7 10" id="KW-0472">Membrane</keyword>
<keyword evidence="6 10" id="KW-1133">Transmembrane helix</keyword>
<evidence type="ECO:0000256" key="10">
    <source>
        <dbReference type="SAM" id="Phobius"/>
    </source>
</evidence>
<keyword evidence="2" id="KW-0813">Transport</keyword>
<comment type="caution">
    <text evidence="13">The sequence shown here is derived from an EMBL/GenBank/DDBJ whole genome shotgun (WGS) entry which is preliminary data.</text>
</comment>
<dbReference type="GO" id="GO:0042910">
    <property type="term" value="F:xenobiotic transmembrane transporter activity"/>
    <property type="evidence" value="ECO:0007669"/>
    <property type="project" value="InterPro"/>
</dbReference>
<evidence type="ECO:0000256" key="6">
    <source>
        <dbReference type="ARBA" id="ARBA00022989"/>
    </source>
</evidence>
<sequence>MLRMADATPEFSASEASDATAPDDTKKADRAAVRKLWLTRLALAVVVLGLLWAAWYLLIGRNHVSTDNAYVNAEMAQVTPLISAQVTQVLVSDTQAVKRGDVLVRLDPTNARIALAQAQADLAEARRRFRQSSATSSALAAQVDARGADIVQARAQLATAQANVEKARIDLQRREALVGDGAVSGDEVTSARTAYAAARAALELAQAGVNTAQATRSAASGQLAANDALVSGSSVDTDPGVMVAQAKLDAAKLDLDRTVIRAPIDGVITKRQVQVGQRVAQGSPIMTIVPLAQVYVDANFKERQLRQVKVGMPATVVADIYGGDVVYHGKVVGFSGGTGSSLSLIPAQNATGNWIKVVQRLPVRIALDPKELAAHPLRVGLSTEVDIDLSGH</sequence>
<keyword evidence="3" id="KW-1003">Cell membrane</keyword>
<feature type="region of interest" description="Disordered" evidence="9">
    <location>
        <begin position="1"/>
        <end position="25"/>
    </location>
</feature>
<dbReference type="NCBIfam" id="TIGR00998">
    <property type="entry name" value="8a0101"/>
    <property type="match status" value="1"/>
</dbReference>
<evidence type="ECO:0000259" key="12">
    <source>
        <dbReference type="Pfam" id="PF25917"/>
    </source>
</evidence>
<evidence type="ECO:0000313" key="14">
    <source>
        <dbReference type="Proteomes" id="UP000290975"/>
    </source>
</evidence>
<keyword evidence="4" id="KW-0997">Cell inner membrane</keyword>
<dbReference type="Gene3D" id="1.10.287.470">
    <property type="entry name" value="Helix hairpin bin"/>
    <property type="match status" value="2"/>
</dbReference>
<evidence type="ECO:0000256" key="1">
    <source>
        <dbReference type="ARBA" id="ARBA00004196"/>
    </source>
</evidence>
<feature type="transmembrane region" description="Helical" evidence="10">
    <location>
        <begin position="37"/>
        <end position="58"/>
    </location>
</feature>
<reference evidence="13 14" key="1">
    <citation type="submission" date="2014-12" db="EMBL/GenBank/DDBJ databases">
        <title>Whole genome sequencing of Sphingobium xenophagum OW59.</title>
        <authorList>
            <person name="Ohta Y."/>
            <person name="Nishi S."/>
            <person name="Hatada Y."/>
        </authorList>
    </citation>
    <scope>NUCLEOTIDE SEQUENCE [LARGE SCALE GENOMIC DNA]</scope>
    <source>
        <strain evidence="13 14">OW59</strain>
    </source>
</reference>
<evidence type="ECO:0000259" key="11">
    <source>
        <dbReference type="Pfam" id="PF25876"/>
    </source>
</evidence>
<dbReference type="PRINTS" id="PR01490">
    <property type="entry name" value="RTXTOXIND"/>
</dbReference>
<keyword evidence="5 10" id="KW-0812">Transmembrane</keyword>
<dbReference type="Gene3D" id="2.40.50.100">
    <property type="match status" value="1"/>
</dbReference>
<dbReference type="InterPro" id="IPR058625">
    <property type="entry name" value="MdtA-like_BSH"/>
</dbReference>
<organism evidence="13 14">
    <name type="scientific">Sphingobium xenophagum</name>
    <dbReference type="NCBI Taxonomy" id="121428"/>
    <lineage>
        <taxon>Bacteria</taxon>
        <taxon>Pseudomonadati</taxon>
        <taxon>Pseudomonadota</taxon>
        <taxon>Alphaproteobacteria</taxon>
        <taxon>Sphingomonadales</taxon>
        <taxon>Sphingomonadaceae</taxon>
        <taxon>Sphingobium</taxon>
    </lineage>
</organism>
<gene>
    <name evidence="13" type="ORF">MBESOW_P0445</name>
</gene>
<accession>A0A401IXU2</accession>
<evidence type="ECO:0000256" key="2">
    <source>
        <dbReference type="ARBA" id="ARBA00022448"/>
    </source>
</evidence>
<dbReference type="SUPFAM" id="SSF111369">
    <property type="entry name" value="HlyD-like secretion proteins"/>
    <property type="match status" value="3"/>
</dbReference>
<dbReference type="EMBL" id="BBQY01000001">
    <property type="protein sequence ID" value="GBH29192.1"/>
    <property type="molecule type" value="Genomic_DNA"/>
</dbReference>
<evidence type="ECO:0000313" key="13">
    <source>
        <dbReference type="EMBL" id="GBH29192.1"/>
    </source>
</evidence>
<dbReference type="Pfam" id="PF25917">
    <property type="entry name" value="BSH_RND"/>
    <property type="match status" value="1"/>
</dbReference>
<dbReference type="Proteomes" id="UP000290975">
    <property type="component" value="Unassembled WGS sequence"/>
</dbReference>
<dbReference type="PANTHER" id="PTHR30386:SF19">
    <property type="entry name" value="MULTIDRUG EXPORT PROTEIN EMRA-RELATED"/>
    <property type="match status" value="1"/>
</dbReference>
<dbReference type="GO" id="GO:0005886">
    <property type="term" value="C:plasma membrane"/>
    <property type="evidence" value="ECO:0007669"/>
    <property type="project" value="UniProtKB-SubCell"/>
</dbReference>
<dbReference type="InterPro" id="IPR050739">
    <property type="entry name" value="MFP"/>
</dbReference>